<dbReference type="PANTHER" id="PTHR37162">
    <property type="entry name" value="HAT FAMILY DIMERISATION DOMAINCONTAINING PROTEIN-RELATED"/>
    <property type="match status" value="1"/>
</dbReference>
<organism evidence="1 2">
    <name type="scientific">Pyrocoelia pectoralis</name>
    <dbReference type="NCBI Taxonomy" id="417401"/>
    <lineage>
        <taxon>Eukaryota</taxon>
        <taxon>Metazoa</taxon>
        <taxon>Ecdysozoa</taxon>
        <taxon>Arthropoda</taxon>
        <taxon>Hexapoda</taxon>
        <taxon>Insecta</taxon>
        <taxon>Pterygota</taxon>
        <taxon>Neoptera</taxon>
        <taxon>Endopterygota</taxon>
        <taxon>Coleoptera</taxon>
        <taxon>Polyphaga</taxon>
        <taxon>Elateriformia</taxon>
        <taxon>Elateroidea</taxon>
        <taxon>Lampyridae</taxon>
        <taxon>Lampyrinae</taxon>
        <taxon>Pyrocoelia</taxon>
    </lineage>
</organism>
<protein>
    <recommendedName>
        <fullName evidence="3">DUF4371 domain-containing protein</fullName>
    </recommendedName>
</protein>
<dbReference type="PANTHER" id="PTHR37162:SF1">
    <property type="entry name" value="BED-TYPE DOMAIN-CONTAINING PROTEIN"/>
    <property type="match status" value="1"/>
</dbReference>
<keyword evidence="2" id="KW-1185">Reference proteome</keyword>
<dbReference type="Proteomes" id="UP001329430">
    <property type="component" value="Chromosome 2"/>
</dbReference>
<comment type="caution">
    <text evidence="1">The sequence shown here is derived from an EMBL/GenBank/DDBJ whole genome shotgun (WGS) entry which is preliminary data.</text>
</comment>
<evidence type="ECO:0000313" key="1">
    <source>
        <dbReference type="EMBL" id="KAK5648347.1"/>
    </source>
</evidence>
<evidence type="ECO:0008006" key="3">
    <source>
        <dbReference type="Google" id="ProtNLM"/>
    </source>
</evidence>
<gene>
    <name evidence="1" type="ORF">RI129_003239</name>
</gene>
<name>A0AAN7ZMT7_9COLE</name>
<sequence length="469" mass="53329">MSSEESDSSTCTERGGKRLRCETPEFKKLKRGESTKKAKHRAQKYRTEWESNKDFKGWLSADSGKLFDNGTQNCTLVYRFVVVSLDSGKARCRACNATFVAEISVVKNHAKSAKHLLKIKAMPTTSSVADLFKKKVDTSEDKQIKRAEIKLAAYLTEHNISFNSVDHLTSVIKECFPDSKIAKGIVLNRTKATQVVKNVIGRCCEENIDDLLKVNKFSLIIDESTDIAAIKTLCVCVRFFYATNEKITTLYWKLIQIFSGNDPDQANEGATAERLFTEITKAIESHNIPMTNIIGFASDGCNSMFGKRNSVSSRLKEALPGIMVQKCICHSLHLCASEACKCLPRRCEDMARNIYNFFKHSSKRQAIWLSLLSVVKRIIEQWEPLRLFFTANYVEHRLLASEEIYQDLNDKSIKLFYIFLHWILPKFVDLNKFFQSDKVVITLLHDKGFVADIHDSAICKGNRCNNHKS</sequence>
<proteinExistence type="predicted"/>
<evidence type="ECO:0000313" key="2">
    <source>
        <dbReference type="Proteomes" id="UP001329430"/>
    </source>
</evidence>
<dbReference type="SUPFAM" id="SSF53098">
    <property type="entry name" value="Ribonuclease H-like"/>
    <property type="match status" value="1"/>
</dbReference>
<reference evidence="1 2" key="1">
    <citation type="journal article" date="2024" name="Insects">
        <title>An Improved Chromosome-Level Genome Assembly of the Firefly Pyrocoelia pectoralis.</title>
        <authorList>
            <person name="Fu X."/>
            <person name="Meyer-Rochow V.B."/>
            <person name="Ballantyne L."/>
            <person name="Zhu X."/>
        </authorList>
    </citation>
    <scope>NUCLEOTIDE SEQUENCE [LARGE SCALE GENOMIC DNA]</scope>
    <source>
        <strain evidence="1">XCY_ONT2</strain>
    </source>
</reference>
<dbReference type="AlphaFoldDB" id="A0AAN7ZMT7"/>
<dbReference type="InterPro" id="IPR012337">
    <property type="entry name" value="RNaseH-like_sf"/>
</dbReference>
<dbReference type="EMBL" id="JAVRBK010000002">
    <property type="protein sequence ID" value="KAK5648347.1"/>
    <property type="molecule type" value="Genomic_DNA"/>
</dbReference>
<accession>A0AAN7ZMT7</accession>